<proteinExistence type="inferred from homology"/>
<protein>
    <submittedName>
        <fullName evidence="13">Cytochrome d ubiquinol oxidase subunit II</fullName>
    </submittedName>
</protein>
<comment type="subcellular location">
    <subcellularLocation>
        <location evidence="1">Cell membrane</location>
        <topology evidence="1">Multi-pass membrane protein</topology>
    </subcellularLocation>
</comment>
<keyword evidence="11 12" id="KW-0472">Membrane</keyword>
<evidence type="ECO:0000256" key="5">
    <source>
        <dbReference type="ARBA" id="ARBA00022617"/>
    </source>
</evidence>
<feature type="transmembrane region" description="Helical" evidence="12">
    <location>
        <begin position="119"/>
        <end position="138"/>
    </location>
</feature>
<keyword evidence="6 12" id="KW-0812">Transmembrane</keyword>
<evidence type="ECO:0000313" key="13">
    <source>
        <dbReference type="EMBL" id="QNN52236.1"/>
    </source>
</evidence>
<organism evidence="13 14">
    <name type="scientific">Nocardioides mesophilus</name>
    <dbReference type="NCBI Taxonomy" id="433659"/>
    <lineage>
        <taxon>Bacteria</taxon>
        <taxon>Bacillati</taxon>
        <taxon>Actinomycetota</taxon>
        <taxon>Actinomycetes</taxon>
        <taxon>Propionibacteriales</taxon>
        <taxon>Nocardioidaceae</taxon>
        <taxon>Nocardioides</taxon>
    </lineage>
</organism>
<keyword evidence="9 12" id="KW-1133">Transmembrane helix</keyword>
<evidence type="ECO:0000313" key="14">
    <source>
        <dbReference type="Proteomes" id="UP000515947"/>
    </source>
</evidence>
<keyword evidence="8" id="KW-0249">Electron transport</keyword>
<dbReference type="NCBIfam" id="TIGR00203">
    <property type="entry name" value="cydB"/>
    <property type="match status" value="1"/>
</dbReference>
<keyword evidence="5" id="KW-0349">Heme</keyword>
<dbReference type="GO" id="GO:0009055">
    <property type="term" value="F:electron transfer activity"/>
    <property type="evidence" value="ECO:0007669"/>
    <property type="project" value="TreeGrafter"/>
</dbReference>
<dbReference type="InterPro" id="IPR003317">
    <property type="entry name" value="Cyt-d_oxidase_su2"/>
</dbReference>
<dbReference type="KEGG" id="nmes:H9L09_17360"/>
<evidence type="ECO:0000256" key="2">
    <source>
        <dbReference type="ARBA" id="ARBA00007543"/>
    </source>
</evidence>
<evidence type="ECO:0000256" key="12">
    <source>
        <dbReference type="SAM" id="Phobius"/>
    </source>
</evidence>
<dbReference type="GO" id="GO:0046872">
    <property type="term" value="F:metal ion binding"/>
    <property type="evidence" value="ECO:0007669"/>
    <property type="project" value="UniProtKB-KW"/>
</dbReference>
<dbReference type="PIRSF" id="PIRSF000267">
    <property type="entry name" value="Cyt_oxidse_sub2"/>
    <property type="match status" value="1"/>
</dbReference>
<evidence type="ECO:0000256" key="11">
    <source>
        <dbReference type="ARBA" id="ARBA00023136"/>
    </source>
</evidence>
<feature type="transmembrane region" description="Helical" evidence="12">
    <location>
        <begin position="82"/>
        <end position="99"/>
    </location>
</feature>
<keyword evidence="10" id="KW-0408">Iron</keyword>
<dbReference type="GO" id="GO:0070069">
    <property type="term" value="C:cytochrome complex"/>
    <property type="evidence" value="ECO:0007669"/>
    <property type="project" value="TreeGrafter"/>
</dbReference>
<evidence type="ECO:0000256" key="7">
    <source>
        <dbReference type="ARBA" id="ARBA00022723"/>
    </source>
</evidence>
<feature type="transmembrane region" description="Helical" evidence="12">
    <location>
        <begin position="297"/>
        <end position="320"/>
    </location>
</feature>
<evidence type="ECO:0000256" key="6">
    <source>
        <dbReference type="ARBA" id="ARBA00022692"/>
    </source>
</evidence>
<evidence type="ECO:0000256" key="10">
    <source>
        <dbReference type="ARBA" id="ARBA00023004"/>
    </source>
</evidence>
<evidence type="ECO:0000256" key="9">
    <source>
        <dbReference type="ARBA" id="ARBA00022989"/>
    </source>
</evidence>
<accession>A0A7G9R9G1</accession>
<reference evidence="13 14" key="1">
    <citation type="submission" date="2020-08" db="EMBL/GenBank/DDBJ databases">
        <title>Genome sequence of Nocardioides mesophilus KACC 16243T.</title>
        <authorList>
            <person name="Hyun D.-W."/>
            <person name="Bae J.-W."/>
        </authorList>
    </citation>
    <scope>NUCLEOTIDE SEQUENCE [LARGE SCALE GENOMIC DNA]</scope>
    <source>
        <strain evidence="13 14">KACC 16243</strain>
    </source>
</reference>
<evidence type="ECO:0000256" key="3">
    <source>
        <dbReference type="ARBA" id="ARBA00022448"/>
    </source>
</evidence>
<dbReference type="Proteomes" id="UP000515947">
    <property type="component" value="Chromosome"/>
</dbReference>
<evidence type="ECO:0000256" key="8">
    <source>
        <dbReference type="ARBA" id="ARBA00022982"/>
    </source>
</evidence>
<dbReference type="GO" id="GO:0005886">
    <property type="term" value="C:plasma membrane"/>
    <property type="evidence" value="ECO:0007669"/>
    <property type="project" value="UniProtKB-SubCell"/>
</dbReference>
<keyword evidence="7" id="KW-0479">Metal-binding</keyword>
<feature type="transmembrane region" description="Helical" evidence="12">
    <location>
        <begin position="6"/>
        <end position="36"/>
    </location>
</feature>
<dbReference type="RefSeq" id="WP_187578078.1">
    <property type="nucleotide sequence ID" value="NZ_CP060713.1"/>
</dbReference>
<dbReference type="EMBL" id="CP060713">
    <property type="protein sequence ID" value="QNN52236.1"/>
    <property type="molecule type" value="Genomic_DNA"/>
</dbReference>
<evidence type="ECO:0000256" key="1">
    <source>
        <dbReference type="ARBA" id="ARBA00004651"/>
    </source>
</evidence>
<feature type="transmembrane region" description="Helical" evidence="12">
    <location>
        <begin position="220"/>
        <end position="241"/>
    </location>
</feature>
<comment type="similarity">
    <text evidence="2">Belongs to the cytochrome ubiquinol oxidase subunit 2 family.</text>
</comment>
<dbReference type="Pfam" id="PF02322">
    <property type="entry name" value="Cyt_bd_oxida_II"/>
    <property type="match status" value="1"/>
</dbReference>
<dbReference type="PANTHER" id="PTHR43141">
    <property type="entry name" value="CYTOCHROME BD2 SUBUNIT II"/>
    <property type="match status" value="1"/>
</dbReference>
<keyword evidence="3" id="KW-0813">Transport</keyword>
<name>A0A7G9R9G1_9ACTN</name>
<dbReference type="PANTHER" id="PTHR43141:SF5">
    <property type="entry name" value="CYTOCHROME BD-I UBIQUINOL OXIDASE SUBUNIT 2"/>
    <property type="match status" value="1"/>
</dbReference>
<feature type="transmembrane region" description="Helical" evidence="12">
    <location>
        <begin position="158"/>
        <end position="183"/>
    </location>
</feature>
<dbReference type="GO" id="GO:0019646">
    <property type="term" value="P:aerobic electron transport chain"/>
    <property type="evidence" value="ECO:0007669"/>
    <property type="project" value="TreeGrafter"/>
</dbReference>
<feature type="transmembrane region" description="Helical" evidence="12">
    <location>
        <begin position="195"/>
        <end position="214"/>
    </location>
</feature>
<dbReference type="AlphaFoldDB" id="A0A7G9R9G1"/>
<sequence length="345" mass="37325">MELTTVWFGLIAVLWIGYFCLEGFDFGVGMLLPVLARDDTERRVLINTIGPLWDGNEVWVLVAGGATFAAFPEWYATLFSGFYLPLLLILLALIVRGLAFEYRAKRDEDRWRRRWDTAIVVGSVVPSLLWGVAFANLLRGVPIDADKEYVGGFFDLLSPYALLGGVTTLLLFLTHGALFIALKTDGDIRHRARDLGVRVGVAAAVAAVAFLAWTQGLTGSAGSAVLFVLAALALVAGLAVATRGREGWAFLGTFVAIALAVAGLFTALFPDVMPSSLDPAWSLTTTNASATSYTLTVMTWVAVLFTPIVLAYQGWTYWVFRSRISTRHIPTDPGTSSSPAPQPVS</sequence>
<keyword evidence="14" id="KW-1185">Reference proteome</keyword>
<dbReference type="GO" id="GO:0016682">
    <property type="term" value="F:oxidoreductase activity, acting on diphenols and related substances as donors, oxygen as acceptor"/>
    <property type="evidence" value="ECO:0007669"/>
    <property type="project" value="TreeGrafter"/>
</dbReference>
<gene>
    <name evidence="13" type="primary">cydB</name>
    <name evidence="13" type="ORF">H9L09_17360</name>
</gene>
<evidence type="ECO:0000256" key="4">
    <source>
        <dbReference type="ARBA" id="ARBA00022475"/>
    </source>
</evidence>
<feature type="transmembrane region" description="Helical" evidence="12">
    <location>
        <begin position="248"/>
        <end position="269"/>
    </location>
</feature>
<keyword evidence="4" id="KW-1003">Cell membrane</keyword>